<name>B9NK69_POPTR</name>
<accession>B9NK69</accession>
<dbReference type="AlphaFoldDB" id="B9NK69"/>
<evidence type="ECO:0000256" key="1">
    <source>
        <dbReference type="SAM" id="MobiDB-lite"/>
    </source>
</evidence>
<dbReference type="HOGENOM" id="CLU_1941682_0_0_1"/>
<dbReference type="EMBL" id="CM009293">
    <property type="protein sequence ID" value="PNT41921.1"/>
    <property type="molecule type" value="Genomic_DNA"/>
</dbReference>
<evidence type="ECO:0000313" key="2">
    <source>
        <dbReference type="EMBL" id="PNT41921.1"/>
    </source>
</evidence>
<organism evidence="2 3">
    <name type="scientific">Populus trichocarpa</name>
    <name type="common">Western balsam poplar</name>
    <name type="synonym">Populus balsamifera subsp. trichocarpa</name>
    <dbReference type="NCBI Taxonomy" id="3694"/>
    <lineage>
        <taxon>Eukaryota</taxon>
        <taxon>Viridiplantae</taxon>
        <taxon>Streptophyta</taxon>
        <taxon>Embryophyta</taxon>
        <taxon>Tracheophyta</taxon>
        <taxon>Spermatophyta</taxon>
        <taxon>Magnoliopsida</taxon>
        <taxon>eudicotyledons</taxon>
        <taxon>Gunneridae</taxon>
        <taxon>Pentapetalae</taxon>
        <taxon>rosids</taxon>
        <taxon>fabids</taxon>
        <taxon>Malpighiales</taxon>
        <taxon>Salicaceae</taxon>
        <taxon>Saliceae</taxon>
        <taxon>Populus</taxon>
    </lineage>
</organism>
<dbReference type="Proteomes" id="UP000006729">
    <property type="component" value="Chromosome 4"/>
</dbReference>
<evidence type="ECO:0000313" key="3">
    <source>
        <dbReference type="Proteomes" id="UP000006729"/>
    </source>
</evidence>
<protein>
    <submittedName>
        <fullName evidence="2">Uncharacterized protein</fullName>
    </submittedName>
</protein>
<sequence length="130" mass="14895">MAKKMAGVSLKSEEEALYTNNGKSKQWCAHEDRNHSWHTDGESNKDGKLQEIKDVQTRKSISVGKAMNQVEGLETQTWFGKMQLMLSIMVKLPLSMSKRFMSGNDGIPTPSLLLRQDVVKRRKRWKNDDN</sequence>
<feature type="region of interest" description="Disordered" evidence="1">
    <location>
        <begin position="29"/>
        <end position="49"/>
    </location>
</feature>
<reference evidence="2 3" key="1">
    <citation type="journal article" date="2006" name="Science">
        <title>The genome of black cottonwood, Populus trichocarpa (Torr. &amp; Gray).</title>
        <authorList>
            <person name="Tuskan G.A."/>
            <person name="Difazio S."/>
            <person name="Jansson S."/>
            <person name="Bohlmann J."/>
            <person name="Grigoriev I."/>
            <person name="Hellsten U."/>
            <person name="Putnam N."/>
            <person name="Ralph S."/>
            <person name="Rombauts S."/>
            <person name="Salamov A."/>
            <person name="Schein J."/>
            <person name="Sterck L."/>
            <person name="Aerts A."/>
            <person name="Bhalerao R.R."/>
            <person name="Bhalerao R.P."/>
            <person name="Blaudez D."/>
            <person name="Boerjan W."/>
            <person name="Brun A."/>
            <person name="Brunner A."/>
            <person name="Busov V."/>
            <person name="Campbell M."/>
            <person name="Carlson J."/>
            <person name="Chalot M."/>
            <person name="Chapman J."/>
            <person name="Chen G.L."/>
            <person name="Cooper D."/>
            <person name="Coutinho P.M."/>
            <person name="Couturier J."/>
            <person name="Covert S."/>
            <person name="Cronk Q."/>
            <person name="Cunningham R."/>
            <person name="Davis J."/>
            <person name="Degroeve S."/>
            <person name="Dejardin A."/>
            <person name="Depamphilis C."/>
            <person name="Detter J."/>
            <person name="Dirks B."/>
            <person name="Dubchak I."/>
            <person name="Duplessis S."/>
            <person name="Ehlting J."/>
            <person name="Ellis B."/>
            <person name="Gendler K."/>
            <person name="Goodstein D."/>
            <person name="Gribskov M."/>
            <person name="Grimwood J."/>
            <person name="Groover A."/>
            <person name="Gunter L."/>
            <person name="Hamberger B."/>
            <person name="Heinze B."/>
            <person name="Helariutta Y."/>
            <person name="Henrissat B."/>
            <person name="Holligan D."/>
            <person name="Holt R."/>
            <person name="Huang W."/>
            <person name="Islam-Faridi N."/>
            <person name="Jones S."/>
            <person name="Jones-Rhoades M."/>
            <person name="Jorgensen R."/>
            <person name="Joshi C."/>
            <person name="Kangasjarvi J."/>
            <person name="Karlsson J."/>
            <person name="Kelleher C."/>
            <person name="Kirkpatrick R."/>
            <person name="Kirst M."/>
            <person name="Kohler A."/>
            <person name="Kalluri U."/>
            <person name="Larimer F."/>
            <person name="Leebens-Mack J."/>
            <person name="Leple J.C."/>
            <person name="Locascio P."/>
            <person name="Lou Y."/>
            <person name="Lucas S."/>
            <person name="Martin F."/>
            <person name="Montanini B."/>
            <person name="Napoli C."/>
            <person name="Nelson D.R."/>
            <person name="Nelson C."/>
            <person name="Nieminen K."/>
            <person name="Nilsson O."/>
            <person name="Pereda V."/>
            <person name="Peter G."/>
            <person name="Philippe R."/>
            <person name="Pilate G."/>
            <person name="Poliakov A."/>
            <person name="Razumovskaya J."/>
            <person name="Richardson P."/>
            <person name="Rinaldi C."/>
            <person name="Ritland K."/>
            <person name="Rouze P."/>
            <person name="Ryaboy D."/>
            <person name="Schmutz J."/>
            <person name="Schrader J."/>
            <person name="Segerman B."/>
            <person name="Shin H."/>
            <person name="Siddiqui A."/>
            <person name="Sterky F."/>
            <person name="Terry A."/>
            <person name="Tsai C.J."/>
            <person name="Uberbacher E."/>
            <person name="Unneberg P."/>
            <person name="Vahala J."/>
            <person name="Wall K."/>
            <person name="Wessler S."/>
            <person name="Yang G."/>
            <person name="Yin T."/>
            <person name="Douglas C."/>
            <person name="Marra M."/>
            <person name="Sandberg G."/>
            <person name="Van de Peer Y."/>
            <person name="Rokhsar D."/>
        </authorList>
    </citation>
    <scope>NUCLEOTIDE SEQUENCE [LARGE SCALE GENOMIC DNA]</scope>
    <source>
        <strain evidence="3">cv. Nisqually</strain>
    </source>
</reference>
<gene>
    <name evidence="2" type="ORF">POPTR_004G182500</name>
</gene>
<proteinExistence type="predicted"/>
<keyword evidence="3" id="KW-1185">Reference proteome</keyword>
<dbReference type="InParanoid" id="B9NK69"/>